<sequence>MKKMSKFNREIPYNDLSLLPPKVDIETEETKISREVENVANYGEDNQPLKIISHRKKSNSTDTSQQLYPTGAPHHCWLGTTA</sequence>
<dbReference type="KEGG" id="ark:D6B99_09580"/>
<protein>
    <submittedName>
        <fullName evidence="1">Uncharacterized protein</fullName>
    </submittedName>
</protein>
<dbReference type="Proteomes" id="UP000266118">
    <property type="component" value="Chromosome"/>
</dbReference>
<dbReference type="EMBL" id="CP032489">
    <property type="protein sequence ID" value="AYD47817.1"/>
    <property type="molecule type" value="Genomic_DNA"/>
</dbReference>
<evidence type="ECO:0000313" key="2">
    <source>
        <dbReference type="Proteomes" id="UP000266118"/>
    </source>
</evidence>
<evidence type="ECO:0000313" key="1">
    <source>
        <dbReference type="EMBL" id="AYD47817.1"/>
    </source>
</evidence>
<organism evidence="1 2">
    <name type="scientific">Arachidicoccus soli</name>
    <dbReference type="NCBI Taxonomy" id="2341117"/>
    <lineage>
        <taxon>Bacteria</taxon>
        <taxon>Pseudomonadati</taxon>
        <taxon>Bacteroidota</taxon>
        <taxon>Chitinophagia</taxon>
        <taxon>Chitinophagales</taxon>
        <taxon>Chitinophagaceae</taxon>
        <taxon>Arachidicoccus</taxon>
    </lineage>
</organism>
<dbReference type="AlphaFoldDB" id="A0A386HPF2"/>
<gene>
    <name evidence="1" type="ORF">D6B99_09580</name>
</gene>
<proteinExistence type="predicted"/>
<accession>A0A386HPF2</accession>
<name>A0A386HPF2_9BACT</name>
<keyword evidence="2" id="KW-1185">Reference proteome</keyword>
<reference evidence="1 2" key="1">
    <citation type="submission" date="2018-09" db="EMBL/GenBank/DDBJ databases">
        <title>Arachidicoccus sp. nov., a bacterium isolated from soil.</title>
        <authorList>
            <person name="Weon H.-Y."/>
            <person name="Kwon S.-W."/>
            <person name="Lee S.A."/>
        </authorList>
    </citation>
    <scope>NUCLEOTIDE SEQUENCE [LARGE SCALE GENOMIC DNA]</scope>
    <source>
        <strain evidence="1 2">KIS59-12</strain>
    </source>
</reference>